<accession>A0AAD4VFG7</accession>
<gene>
    <name evidence="1" type="ORF">L3X38_032289</name>
</gene>
<keyword evidence="2" id="KW-1185">Reference proteome</keyword>
<dbReference type="AlphaFoldDB" id="A0AAD4VFG7"/>
<proteinExistence type="predicted"/>
<dbReference type="EMBL" id="JAJFAZ020000006">
    <property type="protein sequence ID" value="KAI5323217.1"/>
    <property type="molecule type" value="Genomic_DNA"/>
</dbReference>
<comment type="caution">
    <text evidence="1">The sequence shown here is derived from an EMBL/GenBank/DDBJ whole genome shotgun (WGS) entry which is preliminary data.</text>
</comment>
<organism evidence="1 2">
    <name type="scientific">Prunus dulcis</name>
    <name type="common">Almond</name>
    <name type="synonym">Amygdalus dulcis</name>
    <dbReference type="NCBI Taxonomy" id="3755"/>
    <lineage>
        <taxon>Eukaryota</taxon>
        <taxon>Viridiplantae</taxon>
        <taxon>Streptophyta</taxon>
        <taxon>Embryophyta</taxon>
        <taxon>Tracheophyta</taxon>
        <taxon>Spermatophyta</taxon>
        <taxon>Magnoliopsida</taxon>
        <taxon>eudicotyledons</taxon>
        <taxon>Gunneridae</taxon>
        <taxon>Pentapetalae</taxon>
        <taxon>rosids</taxon>
        <taxon>fabids</taxon>
        <taxon>Rosales</taxon>
        <taxon>Rosaceae</taxon>
        <taxon>Amygdaloideae</taxon>
        <taxon>Amygdaleae</taxon>
        <taxon>Prunus</taxon>
    </lineage>
</organism>
<dbReference type="Proteomes" id="UP001054821">
    <property type="component" value="Chromosome 6"/>
</dbReference>
<reference evidence="1 2" key="1">
    <citation type="journal article" date="2022" name="G3 (Bethesda)">
        <title>Whole-genome sequence and methylome profiling of the almond [Prunus dulcis (Mill.) D.A. Webb] cultivar 'Nonpareil'.</title>
        <authorList>
            <person name="D'Amico-Willman K.M."/>
            <person name="Ouma W.Z."/>
            <person name="Meulia T."/>
            <person name="Sideli G.M."/>
            <person name="Gradziel T.M."/>
            <person name="Fresnedo-Ramirez J."/>
        </authorList>
    </citation>
    <scope>NUCLEOTIDE SEQUENCE [LARGE SCALE GENOMIC DNA]</scope>
    <source>
        <strain evidence="1">Clone GOH B32 T37-40</strain>
    </source>
</reference>
<sequence>MREQEGAQFHVPRPRGLLKVVESLLDSTNMRGKVGVNDTWRSRHLNILTNRAMKKGIVNVQPMNGPAMRHNEMQTKMNCCRLDNQTKGNYKEDLVGKAVRHVLMGPDWIYAQFDQEMVEWAGRLLEEGWKLCGQGHN</sequence>
<evidence type="ECO:0000313" key="2">
    <source>
        <dbReference type="Proteomes" id="UP001054821"/>
    </source>
</evidence>
<evidence type="ECO:0000313" key="1">
    <source>
        <dbReference type="EMBL" id="KAI5323217.1"/>
    </source>
</evidence>
<name>A0AAD4VFG7_PRUDU</name>
<protein>
    <submittedName>
        <fullName evidence="1">Uncharacterized protein</fullName>
    </submittedName>
</protein>